<dbReference type="SMART" id="SM00554">
    <property type="entry name" value="FAS1"/>
    <property type="match status" value="6"/>
</dbReference>
<feature type="non-terminal residue" evidence="2">
    <location>
        <position position="810"/>
    </location>
</feature>
<feature type="domain" description="FAS1" evidence="1">
    <location>
        <begin position="272"/>
        <end position="401"/>
    </location>
</feature>
<feature type="domain" description="FAS1" evidence="1">
    <location>
        <begin position="537"/>
        <end position="671"/>
    </location>
</feature>
<dbReference type="InterPro" id="IPR036378">
    <property type="entry name" value="FAS1_dom_sf"/>
</dbReference>
<feature type="domain" description="FAS1" evidence="1">
    <location>
        <begin position="675"/>
        <end position="810"/>
    </location>
</feature>
<dbReference type="SUPFAM" id="SSF82153">
    <property type="entry name" value="FAS1 domain"/>
    <property type="match status" value="6"/>
</dbReference>
<reference evidence="2 3" key="1">
    <citation type="submission" date="2024-05" db="EMBL/GenBank/DDBJ databases">
        <authorList>
            <person name="Wallberg A."/>
        </authorList>
    </citation>
    <scope>NUCLEOTIDE SEQUENCE [LARGE SCALE GENOMIC DNA]</scope>
</reference>
<accession>A0AAV2QRA6</accession>
<feature type="domain" description="FAS1" evidence="1">
    <location>
        <begin position="12"/>
        <end position="141"/>
    </location>
</feature>
<gene>
    <name evidence="2" type="ORF">MNOR_LOCUS16131</name>
</gene>
<evidence type="ECO:0000259" key="1">
    <source>
        <dbReference type="PROSITE" id="PS50213"/>
    </source>
</evidence>
<dbReference type="GO" id="GO:0005615">
    <property type="term" value="C:extracellular space"/>
    <property type="evidence" value="ECO:0007669"/>
    <property type="project" value="TreeGrafter"/>
</dbReference>
<dbReference type="InterPro" id="IPR050904">
    <property type="entry name" value="Adhesion/Biosynth-related"/>
</dbReference>
<dbReference type="Gene3D" id="2.30.180.10">
    <property type="entry name" value="FAS1 domain"/>
    <property type="match status" value="6"/>
</dbReference>
<dbReference type="FunFam" id="2.30.180.10:FF:000032">
    <property type="entry name" value="Fasciclin domain-containing protein, putative"/>
    <property type="match status" value="6"/>
</dbReference>
<comment type="caution">
    <text evidence="2">The sequence shown here is derived from an EMBL/GenBank/DDBJ whole genome shotgun (WGS) entry which is preliminary data.</text>
</comment>
<feature type="domain" description="FAS1" evidence="1">
    <location>
        <begin position="402"/>
        <end position="531"/>
    </location>
</feature>
<dbReference type="AlphaFoldDB" id="A0AAV2QRA6"/>
<dbReference type="Pfam" id="PF02469">
    <property type="entry name" value="Fasciclin"/>
    <property type="match status" value="6"/>
</dbReference>
<evidence type="ECO:0000313" key="3">
    <source>
        <dbReference type="Proteomes" id="UP001497623"/>
    </source>
</evidence>
<dbReference type="PROSITE" id="PS50213">
    <property type="entry name" value="FAS1"/>
    <property type="match status" value="6"/>
</dbReference>
<feature type="domain" description="FAS1" evidence="1">
    <location>
        <begin position="142"/>
        <end position="271"/>
    </location>
</feature>
<sequence>MKQKYGYPVFLFKFNLAELLTNEGFSTLVDLVVKAGLADTVSNGGPFTVFAPTNEAFAALDPALVDSLVNNPEQLKSVILDHVVSGEVYSTDLSNNMMANAVSGGELRIKTVPSVKVNGANVVRADVKASNGVVHVIDKVILSENLAELLTNEGFSTLVDLVVKAGLAETVSNGGPFTVFAPTNEAFAALDPALVDSLVNNPELLKSVILDHVVSGEVYSTDLSNNMVANGVNGGQLRIKTVPSVKVNGANVVRADVKASNGVVHVIDKVILSENLAELLTNEGFSTLVDLVVKAGLAETVSTGGPFTVFAPTNEAFAALDPALVDSLVNNPEQLKSVILDHVVSGEVYSTDLSNNMVANGVNGGQLRIKTVPGVKVNGANVVRADVKASNGVVHVIDKVILSENLAELLTNEGFSTLVDLVVKAGLAETVSTGGPFTVFAPTNEAFAALDPALVNSLVNDPEQLKSVILLHVVPGEVYSTDLSNNMVVDAANGGKLTINTVPSVKINDANVVRADIKASNGVVHVIDQVILPGSEAPGNLAELLTAEGFSTLVDLVVKAGLAETLSNGGPFTVFAPTNEAFAALDPDLVQSLVNNPEQLKSVILYHVVSGEVYSSALSNNLLADSVAGSKLRVNIYQKQNMQIVAVNGAKVLRADVKASNGVVHVIDKVILAPGGDIVGVLSGDARFSTLVSAVAQAGLVDTLKSAGPFTVFAPTNDAFNKVPSATLNKILNNPETLQATLLRHVISGEVVYQSGACFTDYTTASNKLLRTGTYKGGRMVVGTNYGRANVIDFDMSATNGVIHAIDMVI</sequence>
<organism evidence="2 3">
    <name type="scientific">Meganyctiphanes norvegica</name>
    <name type="common">Northern krill</name>
    <name type="synonym">Thysanopoda norvegica</name>
    <dbReference type="NCBI Taxonomy" id="48144"/>
    <lineage>
        <taxon>Eukaryota</taxon>
        <taxon>Metazoa</taxon>
        <taxon>Ecdysozoa</taxon>
        <taxon>Arthropoda</taxon>
        <taxon>Crustacea</taxon>
        <taxon>Multicrustacea</taxon>
        <taxon>Malacostraca</taxon>
        <taxon>Eumalacostraca</taxon>
        <taxon>Eucarida</taxon>
        <taxon>Euphausiacea</taxon>
        <taxon>Euphausiidae</taxon>
        <taxon>Meganyctiphanes</taxon>
    </lineage>
</organism>
<dbReference type="PANTHER" id="PTHR10900:SF77">
    <property type="entry name" value="FI19380P1"/>
    <property type="match status" value="1"/>
</dbReference>
<proteinExistence type="predicted"/>
<dbReference type="PANTHER" id="PTHR10900">
    <property type="entry name" value="PERIOSTIN-RELATED"/>
    <property type="match status" value="1"/>
</dbReference>
<protein>
    <recommendedName>
        <fullName evidence="1">FAS1 domain-containing protein</fullName>
    </recommendedName>
</protein>
<dbReference type="Proteomes" id="UP001497623">
    <property type="component" value="Unassembled WGS sequence"/>
</dbReference>
<dbReference type="EMBL" id="CAXKWB010010445">
    <property type="protein sequence ID" value="CAL4097996.1"/>
    <property type="molecule type" value="Genomic_DNA"/>
</dbReference>
<evidence type="ECO:0000313" key="2">
    <source>
        <dbReference type="EMBL" id="CAL4097996.1"/>
    </source>
</evidence>
<keyword evidence="3" id="KW-1185">Reference proteome</keyword>
<name>A0AAV2QRA6_MEGNR</name>
<dbReference type="InterPro" id="IPR000782">
    <property type="entry name" value="FAS1_domain"/>
</dbReference>